<evidence type="ECO:0000259" key="7">
    <source>
        <dbReference type="Pfam" id="PF00324"/>
    </source>
</evidence>
<dbReference type="Gene3D" id="1.20.1740.10">
    <property type="entry name" value="Amino acid/polyamine transporter I"/>
    <property type="match status" value="1"/>
</dbReference>
<evidence type="ECO:0000256" key="2">
    <source>
        <dbReference type="ARBA" id="ARBA00022692"/>
    </source>
</evidence>
<feature type="compositionally biased region" description="Polar residues" evidence="5">
    <location>
        <begin position="490"/>
        <end position="499"/>
    </location>
</feature>
<evidence type="ECO:0000256" key="5">
    <source>
        <dbReference type="SAM" id="MobiDB-lite"/>
    </source>
</evidence>
<dbReference type="Pfam" id="PF00324">
    <property type="entry name" value="AA_permease"/>
    <property type="match status" value="1"/>
</dbReference>
<dbReference type="EMBL" id="CDHK01000001">
    <property type="protein sequence ID" value="CEJ53906.1"/>
    <property type="molecule type" value="Genomic_DNA"/>
</dbReference>
<feature type="transmembrane region" description="Helical" evidence="6">
    <location>
        <begin position="179"/>
        <end position="204"/>
    </location>
</feature>
<keyword evidence="4 6" id="KW-0472">Membrane</keyword>
<keyword evidence="3 6" id="KW-1133">Transmembrane helix</keyword>
<dbReference type="AlphaFoldDB" id="A0A0F7TEG8"/>
<evidence type="ECO:0000313" key="8">
    <source>
        <dbReference type="EMBL" id="CEJ53906.1"/>
    </source>
</evidence>
<feature type="transmembrane region" description="Helical" evidence="6">
    <location>
        <begin position="443"/>
        <end position="462"/>
    </location>
</feature>
<dbReference type="PIRSF" id="PIRSF006060">
    <property type="entry name" value="AA_transporter"/>
    <property type="match status" value="1"/>
</dbReference>
<keyword evidence="2 6" id="KW-0812">Transmembrane</keyword>
<protein>
    <recommendedName>
        <fullName evidence="7">Amino acid permease/ SLC12A domain-containing protein</fullName>
    </recommendedName>
</protein>
<dbReference type="InterPro" id="IPR004841">
    <property type="entry name" value="AA-permease/SLC12A_dom"/>
</dbReference>
<dbReference type="OrthoDB" id="4448636at2759"/>
<dbReference type="Proteomes" id="UP000042958">
    <property type="component" value="Unassembled WGS sequence"/>
</dbReference>
<feature type="domain" description="Amino acid permease/ SLC12A" evidence="7">
    <location>
        <begin position="1"/>
        <end position="466"/>
    </location>
</feature>
<evidence type="ECO:0000256" key="6">
    <source>
        <dbReference type="SAM" id="Phobius"/>
    </source>
</evidence>
<accession>A0A0F7TEG8</accession>
<gene>
    <name evidence="8" type="ORF">PMG11_00241</name>
</gene>
<sequence length="512" mass="55671">MALGPTLGTGLFIGAGQALAIGGPASLLISYAFLSLLTYFMATTVTEVATHAPARHGTLVTNGFRYMTDSMGFAAGILRWYTLAMFVPYEITTAMVNLGLWNPGVTIALRLIFVMTVVVGSNFIPERHFRTSERIFTRVKVVTMACLLALSLSIGLGGATGHTNWGFYYWKRPGAMHEYLFHGSLGKFWGLLQCVLHSSIAFTFTPEIIVHRAETVELAYTEIGEVLDPTVQASLPSKVAFDVATTTLPYILSSLAMGVMAPYNDPLLTNNGAGAGLSPFVIGINTARIPIVSVTASLAILISSVASARSFLFLASRTLCAMSELGHAHRALKVRNQWGVPYVAVSTTGFFSLLAFASVRMSSSITTTYFLVFVNSSGYLSWLISCVIFHYFRRNLGLRHNTHSYQYAIQPFGTYFGALMSVILLMFNGLVGGTSGPRPGPRVARLLAAYLSIPVFAIVYFAHRFRTMVPYRTSHSNLGVHNRQEEQRGQAVTQVSEPQQGGLAQPVSPEIV</sequence>
<organism evidence="8 9">
    <name type="scientific">Penicillium brasilianum</name>
    <dbReference type="NCBI Taxonomy" id="104259"/>
    <lineage>
        <taxon>Eukaryota</taxon>
        <taxon>Fungi</taxon>
        <taxon>Dikarya</taxon>
        <taxon>Ascomycota</taxon>
        <taxon>Pezizomycotina</taxon>
        <taxon>Eurotiomycetes</taxon>
        <taxon>Eurotiomycetidae</taxon>
        <taxon>Eurotiales</taxon>
        <taxon>Aspergillaceae</taxon>
        <taxon>Penicillium</taxon>
    </lineage>
</organism>
<feature type="transmembrane region" description="Helical" evidence="6">
    <location>
        <begin position="369"/>
        <end position="392"/>
    </location>
</feature>
<feature type="transmembrane region" description="Helical" evidence="6">
    <location>
        <begin position="141"/>
        <end position="159"/>
    </location>
</feature>
<dbReference type="STRING" id="104259.A0A0F7TEG8"/>
<dbReference type="GO" id="GO:0016020">
    <property type="term" value="C:membrane"/>
    <property type="evidence" value="ECO:0007669"/>
    <property type="project" value="UniProtKB-SubCell"/>
</dbReference>
<evidence type="ECO:0000313" key="9">
    <source>
        <dbReference type="Proteomes" id="UP000042958"/>
    </source>
</evidence>
<dbReference type="GO" id="GO:0015171">
    <property type="term" value="F:amino acid transmembrane transporter activity"/>
    <property type="evidence" value="ECO:0007669"/>
    <property type="project" value="TreeGrafter"/>
</dbReference>
<proteinExistence type="predicted"/>
<evidence type="ECO:0000256" key="1">
    <source>
        <dbReference type="ARBA" id="ARBA00004141"/>
    </source>
</evidence>
<evidence type="ECO:0000256" key="3">
    <source>
        <dbReference type="ARBA" id="ARBA00022989"/>
    </source>
</evidence>
<feature type="transmembrane region" description="Helical" evidence="6">
    <location>
        <begin position="339"/>
        <end position="357"/>
    </location>
</feature>
<feature type="region of interest" description="Disordered" evidence="5">
    <location>
        <begin position="480"/>
        <end position="512"/>
    </location>
</feature>
<dbReference type="PANTHER" id="PTHR43341">
    <property type="entry name" value="AMINO ACID PERMEASE"/>
    <property type="match status" value="1"/>
</dbReference>
<feature type="transmembrane region" description="Helical" evidence="6">
    <location>
        <begin position="412"/>
        <end position="431"/>
    </location>
</feature>
<feature type="transmembrane region" description="Helical" evidence="6">
    <location>
        <begin position="71"/>
        <end position="89"/>
    </location>
</feature>
<reference evidence="9" key="1">
    <citation type="journal article" date="2015" name="Genome Announc.">
        <title>Draft genome sequence of the fungus Penicillium brasilianum MG11.</title>
        <authorList>
            <person name="Horn F."/>
            <person name="Linde J."/>
            <person name="Mattern D.J."/>
            <person name="Walther G."/>
            <person name="Guthke R."/>
            <person name="Brakhage A.A."/>
            <person name="Valiante V."/>
        </authorList>
    </citation>
    <scope>NUCLEOTIDE SEQUENCE [LARGE SCALE GENOMIC DNA]</scope>
    <source>
        <strain evidence="9">MG11</strain>
    </source>
</reference>
<keyword evidence="9" id="KW-1185">Reference proteome</keyword>
<feature type="transmembrane region" description="Helical" evidence="6">
    <location>
        <begin position="101"/>
        <end position="120"/>
    </location>
</feature>
<comment type="subcellular location">
    <subcellularLocation>
        <location evidence="1">Membrane</location>
        <topology evidence="1">Multi-pass membrane protein</topology>
    </subcellularLocation>
</comment>
<dbReference type="PANTHER" id="PTHR43341:SF34">
    <property type="entry name" value="TRANSPORTER, PUTATIVE (EUROFUNG)-RELATED"/>
    <property type="match status" value="1"/>
</dbReference>
<name>A0A0F7TEG8_PENBI</name>
<dbReference type="InterPro" id="IPR050524">
    <property type="entry name" value="APC_YAT"/>
</dbReference>
<evidence type="ECO:0000256" key="4">
    <source>
        <dbReference type="ARBA" id="ARBA00023136"/>
    </source>
</evidence>